<keyword evidence="3" id="KW-0677">Repeat</keyword>
<dbReference type="Pfam" id="PF00931">
    <property type="entry name" value="NB-ARC"/>
    <property type="match status" value="1"/>
</dbReference>
<evidence type="ECO:0000259" key="8">
    <source>
        <dbReference type="PROSITE" id="PS50104"/>
    </source>
</evidence>
<evidence type="ECO:0000256" key="5">
    <source>
        <dbReference type="ARBA" id="ARBA00022821"/>
    </source>
</evidence>
<dbReference type="PANTHER" id="PTHR11017">
    <property type="entry name" value="LEUCINE-RICH REPEAT-CONTAINING PROTEIN"/>
    <property type="match status" value="1"/>
</dbReference>
<dbReference type="SUPFAM" id="SSF52200">
    <property type="entry name" value="Toll/Interleukin receptor TIR domain"/>
    <property type="match status" value="1"/>
</dbReference>
<dbReference type="EMBL" id="VIEB01001116">
    <property type="protein sequence ID" value="TQD75251.1"/>
    <property type="molecule type" value="Genomic_DNA"/>
</dbReference>
<evidence type="ECO:0000256" key="1">
    <source>
        <dbReference type="ARBA" id="ARBA00011982"/>
    </source>
</evidence>
<proteinExistence type="predicted"/>
<name>A0A540KM06_MALBA</name>
<dbReference type="InterPro" id="IPR002182">
    <property type="entry name" value="NB-ARC"/>
</dbReference>
<dbReference type="InterPro" id="IPR058192">
    <property type="entry name" value="WHD_ROQ1-like"/>
</dbReference>
<keyword evidence="6" id="KW-0520">NAD</keyword>
<evidence type="ECO:0000256" key="3">
    <source>
        <dbReference type="ARBA" id="ARBA00022737"/>
    </source>
</evidence>
<dbReference type="InterPro" id="IPR036390">
    <property type="entry name" value="WH_DNA-bd_sf"/>
</dbReference>
<dbReference type="InterPro" id="IPR045344">
    <property type="entry name" value="C-JID"/>
</dbReference>
<dbReference type="GO" id="GO:0043531">
    <property type="term" value="F:ADP binding"/>
    <property type="evidence" value="ECO:0007669"/>
    <property type="project" value="InterPro"/>
</dbReference>
<dbReference type="PROSITE" id="PS50104">
    <property type="entry name" value="TIR"/>
    <property type="match status" value="1"/>
</dbReference>
<keyword evidence="5" id="KW-0611">Plant defense</keyword>
<protein>
    <recommendedName>
        <fullName evidence="1">ADP-ribosyl cyclase/cyclic ADP-ribose hydrolase</fullName>
        <ecNumber evidence="1">3.2.2.6</ecNumber>
    </recommendedName>
</protein>
<dbReference type="Gene3D" id="3.40.50.300">
    <property type="entry name" value="P-loop containing nucleotide triphosphate hydrolases"/>
    <property type="match status" value="1"/>
</dbReference>
<dbReference type="SUPFAM" id="SSF52058">
    <property type="entry name" value="L domain-like"/>
    <property type="match status" value="1"/>
</dbReference>
<evidence type="ECO:0000313" key="9">
    <source>
        <dbReference type="EMBL" id="TQD75251.1"/>
    </source>
</evidence>
<evidence type="ECO:0000256" key="7">
    <source>
        <dbReference type="ARBA" id="ARBA00047304"/>
    </source>
</evidence>
<dbReference type="SMART" id="SM00255">
    <property type="entry name" value="TIR"/>
    <property type="match status" value="1"/>
</dbReference>
<evidence type="ECO:0000256" key="2">
    <source>
        <dbReference type="ARBA" id="ARBA00022614"/>
    </source>
</evidence>
<comment type="caution">
    <text evidence="9">The sequence shown here is derived from an EMBL/GenBank/DDBJ whole genome shotgun (WGS) entry which is preliminary data.</text>
</comment>
<dbReference type="InterPro" id="IPR032675">
    <property type="entry name" value="LRR_dom_sf"/>
</dbReference>
<dbReference type="InterPro" id="IPR035897">
    <property type="entry name" value="Toll_tir_struct_dom_sf"/>
</dbReference>
<reference evidence="9 10" key="1">
    <citation type="journal article" date="2019" name="G3 (Bethesda)">
        <title>Sequencing of a Wild Apple (Malus baccata) Genome Unravels the Differences Between Cultivated and Wild Apple Species Regarding Disease Resistance and Cold Tolerance.</title>
        <authorList>
            <person name="Chen X."/>
        </authorList>
    </citation>
    <scope>NUCLEOTIDE SEQUENCE [LARGE SCALE GENOMIC DNA]</scope>
    <source>
        <strain evidence="10">cv. Shandingzi</strain>
        <tissue evidence="9">Leaves</tissue>
    </source>
</reference>
<dbReference type="FunFam" id="3.40.50.10140:FF:000007">
    <property type="entry name" value="Disease resistance protein (TIR-NBS-LRR class)"/>
    <property type="match status" value="1"/>
</dbReference>
<dbReference type="Pfam" id="PF23282">
    <property type="entry name" value="WHD_ROQ1"/>
    <property type="match status" value="1"/>
</dbReference>
<keyword evidence="4" id="KW-0378">Hydrolase</keyword>
<keyword evidence="2" id="KW-0433">Leucine-rich repeat</keyword>
<dbReference type="SUPFAM" id="SSF46785">
    <property type="entry name" value="Winged helix' DNA-binding domain"/>
    <property type="match status" value="1"/>
</dbReference>
<comment type="catalytic activity">
    <reaction evidence="7">
        <text>NAD(+) + H2O = ADP-D-ribose + nicotinamide + H(+)</text>
        <dbReference type="Rhea" id="RHEA:16301"/>
        <dbReference type="ChEBI" id="CHEBI:15377"/>
        <dbReference type="ChEBI" id="CHEBI:15378"/>
        <dbReference type="ChEBI" id="CHEBI:17154"/>
        <dbReference type="ChEBI" id="CHEBI:57540"/>
        <dbReference type="ChEBI" id="CHEBI:57967"/>
        <dbReference type="EC" id="3.2.2.6"/>
    </reaction>
    <physiologicalReaction direction="left-to-right" evidence="7">
        <dbReference type="Rhea" id="RHEA:16302"/>
    </physiologicalReaction>
</comment>
<dbReference type="Pfam" id="PF01582">
    <property type="entry name" value="TIR"/>
    <property type="match status" value="1"/>
</dbReference>
<dbReference type="Gene3D" id="3.40.50.10140">
    <property type="entry name" value="Toll/interleukin-1 receptor homology (TIR) domain"/>
    <property type="match status" value="1"/>
</dbReference>
<feature type="domain" description="TIR" evidence="8">
    <location>
        <begin position="17"/>
        <end position="184"/>
    </location>
</feature>
<evidence type="ECO:0000313" key="10">
    <source>
        <dbReference type="Proteomes" id="UP000315295"/>
    </source>
</evidence>
<dbReference type="SUPFAM" id="SSF52540">
    <property type="entry name" value="P-loop containing nucleoside triphosphate hydrolases"/>
    <property type="match status" value="1"/>
</dbReference>
<sequence>MASSSAAAAAAPISPRRKHDVFLSFRGEDTRDTFTSHLHAALLRKKLDIYIDYKLERGNEIGPALVEAIGKSKLSVIIFSKNYASSSWCLDELLHILGCKEGDGQFVIPIFYDISPADVRKQQGSYAVAFAQLEERFKDCMDKVLEWRDALEKAANLSGFDNSNKAGTEADFVEKVVQVILTKLNCKQSSDSKGLVGIETKIEEIESLLCIDSPDICTVGIWGMGGIGKTTLAGAVFNRLTSKFEASCFLANVREESRKQGPKNLQNILLREILNEKDLTIGTPSIGSKLVRERLSRTRVLIVLDDVNDSEQLELLVGDDVRFGPKSRIIVTTRDRSLLNEMVGEDKIYEVKGLKHDEALQLFQMHAFKNKSPTTEYTEFSRKVIDYIKGVPLALKTLGALFLHCKTEEDWDEELRKLKKFPSEKVQNVLRLSYNGLEENEKECFLDIACFLKGMDVDSAKRMIQLRGFFANGIQVLIDKSLLSISMTNCLEMHDLLQEMGQKIVGEQCTDEPGKRNRLWAPEDVCQVLENNTGTAKVQCIYVDTSGLTRLQLSGSSFQEMYNLRLLKIYGSEDFPKFIGFHDAIFGEVYYKIDLSQGLESLPNALKYLYWDRYPLKSLPSKFSPNNLVELRMPYSRLEAPLWNKNQNLGNLKVIDLSYCTHLAEVPDLSRSSKIEHINLSGCIRLERIPSYFKGFDKLTYLHLGHCENLKFFPQMPDNIEFLDLSFTAIEELPASSIQCLLGLTTLKLSYCSRLVSLPESICKLKSLERLDLTDCLEFKYFPEILEPMEHLKFLSLKGTEVEELHSSIGMLIGLQSLILDRCENLQLVPDSINSLKHLKTLSFIGCLSLKNLNLSLSLCSLEVIRLCFCEIPNHLVFLPWLRDLDLGGTAIESLPSSVIQASQLSHLRLNNCTSLRSLPELPVLRYLEANGCESLQTVSRSRTSLTQAWDKYDLFRGSYHFAKCPKLDDKALSNIVSDAHLRIMQVATAPSNFKEVERYKGISGGGTSVSIVYEGNELPNWFSHQSEGSSLTIELPPDWCGTNFLGLALSLVVDQNFGVANVKFGCKCNFKTDNGESREISYPYYVPFNERGYDISRSSHVFVWYSAFAIEEIENFRCSNSFYKLVTKASFDFHFLDHRDRSHKTNFQMCGICLLYAQDADGLISKCPLFL</sequence>
<dbReference type="Pfam" id="PF23286">
    <property type="entry name" value="LRR_13"/>
    <property type="match status" value="1"/>
</dbReference>
<organism evidence="9 10">
    <name type="scientific">Malus baccata</name>
    <name type="common">Siberian crab apple</name>
    <name type="synonym">Pyrus baccata</name>
    <dbReference type="NCBI Taxonomy" id="106549"/>
    <lineage>
        <taxon>Eukaryota</taxon>
        <taxon>Viridiplantae</taxon>
        <taxon>Streptophyta</taxon>
        <taxon>Embryophyta</taxon>
        <taxon>Tracheophyta</taxon>
        <taxon>Spermatophyta</taxon>
        <taxon>Magnoliopsida</taxon>
        <taxon>eudicotyledons</taxon>
        <taxon>Gunneridae</taxon>
        <taxon>Pentapetalae</taxon>
        <taxon>rosids</taxon>
        <taxon>fabids</taxon>
        <taxon>Rosales</taxon>
        <taxon>Rosaceae</taxon>
        <taxon>Amygdaloideae</taxon>
        <taxon>Maleae</taxon>
        <taxon>Malus</taxon>
    </lineage>
</organism>
<dbReference type="GO" id="GO:0061809">
    <property type="term" value="F:NAD+ nucleosidase activity, cyclic ADP-ribose generating"/>
    <property type="evidence" value="ECO:0007669"/>
    <property type="project" value="UniProtKB-EC"/>
</dbReference>
<dbReference type="Proteomes" id="UP000315295">
    <property type="component" value="Unassembled WGS sequence"/>
</dbReference>
<keyword evidence="10" id="KW-1185">Reference proteome</keyword>
<dbReference type="InterPro" id="IPR042197">
    <property type="entry name" value="Apaf_helical"/>
</dbReference>
<dbReference type="InterPro" id="IPR000157">
    <property type="entry name" value="TIR_dom"/>
</dbReference>
<dbReference type="EC" id="3.2.2.6" evidence="1"/>
<dbReference type="GO" id="GO:0006952">
    <property type="term" value="P:defense response"/>
    <property type="evidence" value="ECO:0007669"/>
    <property type="project" value="UniProtKB-KW"/>
</dbReference>
<dbReference type="GO" id="GO:0007165">
    <property type="term" value="P:signal transduction"/>
    <property type="evidence" value="ECO:0007669"/>
    <property type="project" value="InterPro"/>
</dbReference>
<gene>
    <name evidence="9" type="ORF">C1H46_039214</name>
</gene>
<accession>A0A540KM06</accession>
<evidence type="ECO:0000256" key="6">
    <source>
        <dbReference type="ARBA" id="ARBA00023027"/>
    </source>
</evidence>
<dbReference type="Pfam" id="PF20160">
    <property type="entry name" value="C-JID"/>
    <property type="match status" value="1"/>
</dbReference>
<evidence type="ECO:0000256" key="4">
    <source>
        <dbReference type="ARBA" id="ARBA00022801"/>
    </source>
</evidence>
<dbReference type="InterPro" id="IPR044974">
    <property type="entry name" value="Disease_R_plants"/>
</dbReference>
<dbReference type="PRINTS" id="PR00364">
    <property type="entry name" value="DISEASERSIST"/>
</dbReference>
<dbReference type="InterPro" id="IPR027417">
    <property type="entry name" value="P-loop_NTPase"/>
</dbReference>
<dbReference type="Gene3D" id="3.80.10.10">
    <property type="entry name" value="Ribonuclease Inhibitor"/>
    <property type="match status" value="2"/>
</dbReference>
<dbReference type="Gene3D" id="1.10.8.430">
    <property type="entry name" value="Helical domain of apoptotic protease-activating factors"/>
    <property type="match status" value="1"/>
</dbReference>
<dbReference type="PANTHER" id="PTHR11017:SF574">
    <property type="entry name" value="ADP-RIBOSYL CYCLASE_CYCLIC ADP-RIBOSE HYDROLASE"/>
    <property type="match status" value="1"/>
</dbReference>
<dbReference type="AlphaFoldDB" id="A0A540KM06"/>
<dbReference type="InterPro" id="IPR058546">
    <property type="entry name" value="RPS4B/Roq1-like_LRR"/>
</dbReference>